<accession>A0A0W0SSM4</accession>
<dbReference type="InterPro" id="IPR022250">
    <property type="entry name" value="T4bSS_IcmS"/>
</dbReference>
<evidence type="ECO:0000313" key="2">
    <source>
        <dbReference type="Proteomes" id="UP000054742"/>
    </source>
</evidence>
<reference evidence="1 2" key="1">
    <citation type="submission" date="2015-11" db="EMBL/GenBank/DDBJ databases">
        <title>Genomic analysis of 38 Legionella species identifies large and diverse effector repertoires.</title>
        <authorList>
            <person name="Burstein D."/>
            <person name="Amaro F."/>
            <person name="Zusman T."/>
            <person name="Lifshitz Z."/>
            <person name="Cohen O."/>
            <person name="Gilbert J.A."/>
            <person name="Pupko T."/>
            <person name="Shuman H.A."/>
            <person name="Segal G."/>
        </authorList>
    </citation>
    <scope>NUCLEOTIDE SEQUENCE [LARGE SCALE GENOMIC DNA]</scope>
    <source>
        <strain evidence="1 2">ATCC 43878</strain>
    </source>
</reference>
<dbReference type="AlphaFoldDB" id="A0A0W0SSM4"/>
<dbReference type="EMBL" id="LNXV01000005">
    <property type="protein sequence ID" value="KTC86363.1"/>
    <property type="molecule type" value="Genomic_DNA"/>
</dbReference>
<keyword evidence="2" id="KW-1185">Reference proteome</keyword>
<sequence>MMEVDIRKSMALIAGNMNAKFYLNDRFVSFDEVFADTGLLPAIARRADQLCSLCLGYGLGVTFDEAENALLGIRVVFDEVTPNALRLLCMTDVLNELIQGGPSRDYTPLDELMYD</sequence>
<organism evidence="1 2">
    <name type="scientific">Legionella brunensis</name>
    <dbReference type="NCBI Taxonomy" id="29422"/>
    <lineage>
        <taxon>Bacteria</taxon>
        <taxon>Pseudomonadati</taxon>
        <taxon>Pseudomonadota</taxon>
        <taxon>Gammaproteobacteria</taxon>
        <taxon>Legionellales</taxon>
        <taxon>Legionellaceae</taxon>
        <taxon>Legionella</taxon>
    </lineage>
</organism>
<proteinExistence type="predicted"/>
<dbReference type="PATRIC" id="fig|29422.6.peg.899"/>
<comment type="caution">
    <text evidence="1">The sequence shown here is derived from an EMBL/GenBank/DDBJ whole genome shotgun (WGS) entry which is preliminary data.</text>
</comment>
<dbReference type="Proteomes" id="UP000054742">
    <property type="component" value="Unassembled WGS sequence"/>
</dbReference>
<gene>
    <name evidence="1" type="ORF">Lbru_0857</name>
</gene>
<dbReference type="Pfam" id="PF12608">
    <property type="entry name" value="T4bSS_IcmS"/>
    <property type="match status" value="1"/>
</dbReference>
<protein>
    <submittedName>
        <fullName evidence="1">Protein IcmS</fullName>
    </submittedName>
</protein>
<name>A0A0W0SSM4_9GAMM</name>
<evidence type="ECO:0000313" key="1">
    <source>
        <dbReference type="EMBL" id="KTC86363.1"/>
    </source>
</evidence>
<dbReference type="STRING" id="29422.Lbru_0857"/>